<dbReference type="InterPro" id="IPR004853">
    <property type="entry name" value="Sugar_P_trans_dom"/>
</dbReference>
<dbReference type="InterPro" id="IPR050186">
    <property type="entry name" value="TPT_transporter"/>
</dbReference>
<dbReference type="EMBL" id="SPOI01000191">
    <property type="protein sequence ID" value="TIB33051.1"/>
    <property type="molecule type" value="Genomic_DNA"/>
</dbReference>
<evidence type="ECO:0000313" key="8">
    <source>
        <dbReference type="Proteomes" id="UP000310689"/>
    </source>
</evidence>
<dbReference type="Proteomes" id="UP000310689">
    <property type="component" value="Unassembled WGS sequence"/>
</dbReference>
<evidence type="ECO:0000256" key="5">
    <source>
        <dbReference type="SAM" id="Phobius"/>
    </source>
</evidence>
<accession>A0A4T0IZQ7</accession>
<evidence type="ECO:0000256" key="4">
    <source>
        <dbReference type="ARBA" id="ARBA00023136"/>
    </source>
</evidence>
<keyword evidence="3 5" id="KW-1133">Transmembrane helix</keyword>
<evidence type="ECO:0000256" key="3">
    <source>
        <dbReference type="ARBA" id="ARBA00022989"/>
    </source>
</evidence>
<feature type="transmembrane region" description="Helical" evidence="5">
    <location>
        <begin position="216"/>
        <end position="234"/>
    </location>
</feature>
<feature type="transmembrane region" description="Helical" evidence="5">
    <location>
        <begin position="119"/>
        <end position="146"/>
    </location>
</feature>
<sequence>MREDKKTVTATTAATAATATPTGYWYYVGLYLMFNLALTLFNKAVLDDLPYPYTLTAVHAASNVIGCTIARLYGLYTPAKLSTTEIVILIFFSTLYTINIAVSNLSLSLVTVPVHQVGIRLFIGVNLTIAQIIRSLGPLFTMALAVPILGSKFSIPKLVSLLPVIAGIALTTYGEISFTALGLFLTFAGTILAAFKTVVTNLMQTGQRFQMHPLDLLHWLSPLALAQCIAYAVYTGEYFEVYKDLWPMHNVYKTILVIALNGALAFGLNVVSFVSNKKVGPLTISVAANIKQVLTVVLSFFFFELSVSQVGFVGIVLALLGGLWYGRVEYNDKKRALTL</sequence>
<feature type="transmembrane region" description="Helical" evidence="5">
    <location>
        <begin position="86"/>
        <end position="107"/>
    </location>
</feature>
<comment type="subcellular location">
    <subcellularLocation>
        <location evidence="1">Membrane</location>
        <topology evidence="1">Multi-pass membrane protein</topology>
    </subcellularLocation>
</comment>
<evidence type="ECO:0000256" key="2">
    <source>
        <dbReference type="ARBA" id="ARBA00022692"/>
    </source>
</evidence>
<proteinExistence type="predicted"/>
<protein>
    <recommendedName>
        <fullName evidence="6">Sugar phosphate transporter domain-containing protein</fullName>
    </recommendedName>
</protein>
<feature type="transmembrane region" description="Helical" evidence="5">
    <location>
        <begin position="254"/>
        <end position="275"/>
    </location>
</feature>
<dbReference type="AlphaFoldDB" id="A0A4T0IZQ7"/>
<feature type="transmembrane region" description="Helical" evidence="5">
    <location>
        <begin position="282"/>
        <end position="303"/>
    </location>
</feature>
<gene>
    <name evidence="7" type="ORF">E3P86_03041</name>
</gene>
<name>A0A4T0IZQ7_WALIC</name>
<reference evidence="7 8" key="1">
    <citation type="submission" date="2019-03" db="EMBL/GenBank/DDBJ databases">
        <title>Sequencing 23 genomes of Wallemia ichthyophaga.</title>
        <authorList>
            <person name="Gostincar C."/>
        </authorList>
    </citation>
    <scope>NUCLEOTIDE SEQUENCE [LARGE SCALE GENOMIC DNA]</scope>
    <source>
        <strain evidence="7 8">EXF-6200</strain>
    </source>
</reference>
<feature type="domain" description="Sugar phosphate transporter" evidence="6">
    <location>
        <begin position="27"/>
        <end position="325"/>
    </location>
</feature>
<feature type="transmembrane region" description="Helical" evidence="5">
    <location>
        <begin position="53"/>
        <end position="74"/>
    </location>
</feature>
<evidence type="ECO:0000313" key="7">
    <source>
        <dbReference type="EMBL" id="TIB33051.1"/>
    </source>
</evidence>
<feature type="transmembrane region" description="Helical" evidence="5">
    <location>
        <begin position="153"/>
        <end position="170"/>
    </location>
</feature>
<keyword evidence="2 5" id="KW-0812">Transmembrane</keyword>
<feature type="transmembrane region" description="Helical" evidence="5">
    <location>
        <begin position="24"/>
        <end position="41"/>
    </location>
</feature>
<feature type="transmembrane region" description="Helical" evidence="5">
    <location>
        <begin position="309"/>
        <end position="326"/>
    </location>
</feature>
<evidence type="ECO:0000259" key="6">
    <source>
        <dbReference type="Pfam" id="PF03151"/>
    </source>
</evidence>
<feature type="transmembrane region" description="Helical" evidence="5">
    <location>
        <begin position="176"/>
        <end position="195"/>
    </location>
</feature>
<dbReference type="Pfam" id="PF03151">
    <property type="entry name" value="TPT"/>
    <property type="match status" value="1"/>
</dbReference>
<evidence type="ECO:0000256" key="1">
    <source>
        <dbReference type="ARBA" id="ARBA00004141"/>
    </source>
</evidence>
<organism evidence="7 8">
    <name type="scientific">Wallemia ichthyophaga</name>
    <dbReference type="NCBI Taxonomy" id="245174"/>
    <lineage>
        <taxon>Eukaryota</taxon>
        <taxon>Fungi</taxon>
        <taxon>Dikarya</taxon>
        <taxon>Basidiomycota</taxon>
        <taxon>Wallemiomycotina</taxon>
        <taxon>Wallemiomycetes</taxon>
        <taxon>Wallemiales</taxon>
        <taxon>Wallemiaceae</taxon>
        <taxon>Wallemia</taxon>
    </lineage>
</organism>
<dbReference type="GO" id="GO:0016020">
    <property type="term" value="C:membrane"/>
    <property type="evidence" value="ECO:0007669"/>
    <property type="project" value="UniProtKB-SubCell"/>
</dbReference>
<dbReference type="PANTHER" id="PTHR11132">
    <property type="entry name" value="SOLUTE CARRIER FAMILY 35"/>
    <property type="match status" value="1"/>
</dbReference>
<comment type="caution">
    <text evidence="7">The sequence shown here is derived from an EMBL/GenBank/DDBJ whole genome shotgun (WGS) entry which is preliminary data.</text>
</comment>
<keyword evidence="4 5" id="KW-0472">Membrane</keyword>